<protein>
    <submittedName>
        <fullName evidence="8">Cytochrome P450</fullName>
    </submittedName>
</protein>
<dbReference type="AlphaFoldDB" id="A0A3M7THS2"/>
<keyword evidence="3 7" id="KW-0479">Metal-binding</keyword>
<dbReference type="SUPFAM" id="SSF160582">
    <property type="entry name" value="MbtH-like"/>
    <property type="match status" value="1"/>
</dbReference>
<dbReference type="Gene3D" id="1.10.630.10">
    <property type="entry name" value="Cytochrome P450"/>
    <property type="match status" value="1"/>
</dbReference>
<evidence type="ECO:0000256" key="3">
    <source>
        <dbReference type="ARBA" id="ARBA00022723"/>
    </source>
</evidence>
<proteinExistence type="inferred from homology"/>
<evidence type="ECO:0000256" key="7">
    <source>
        <dbReference type="RuleBase" id="RU000461"/>
    </source>
</evidence>
<dbReference type="GO" id="GO:0005506">
    <property type="term" value="F:iron ion binding"/>
    <property type="evidence" value="ECO:0007669"/>
    <property type="project" value="InterPro"/>
</dbReference>
<evidence type="ECO:0000313" key="8">
    <source>
        <dbReference type="EMBL" id="RNA63065.1"/>
    </source>
</evidence>
<evidence type="ECO:0000256" key="4">
    <source>
        <dbReference type="ARBA" id="ARBA00023002"/>
    </source>
</evidence>
<accession>A0A3M7THS2</accession>
<comment type="similarity">
    <text evidence="1 7">Belongs to the cytochrome P450 family.</text>
</comment>
<dbReference type="EMBL" id="QWIU01000002">
    <property type="protein sequence ID" value="RNA63065.1"/>
    <property type="molecule type" value="Genomic_DNA"/>
</dbReference>
<evidence type="ECO:0000256" key="1">
    <source>
        <dbReference type="ARBA" id="ARBA00010617"/>
    </source>
</evidence>
<evidence type="ECO:0000256" key="5">
    <source>
        <dbReference type="ARBA" id="ARBA00023004"/>
    </source>
</evidence>
<keyword evidence="4 7" id="KW-0560">Oxidoreductase</keyword>
<dbReference type="InterPro" id="IPR001128">
    <property type="entry name" value="Cyt_P450"/>
</dbReference>
<dbReference type="PANTHER" id="PTHR46696:SF1">
    <property type="entry name" value="CYTOCHROME P450 YJIB-RELATED"/>
    <property type="match status" value="1"/>
</dbReference>
<dbReference type="FunFam" id="1.10.630.10:FF:000018">
    <property type="entry name" value="Cytochrome P450 monooxygenase"/>
    <property type="match status" value="1"/>
</dbReference>
<evidence type="ECO:0000313" key="9">
    <source>
        <dbReference type="Proteomes" id="UP000278775"/>
    </source>
</evidence>
<reference evidence="8 9" key="1">
    <citation type="submission" date="2018-08" db="EMBL/GenBank/DDBJ databases">
        <title>Chryseobacterium nematophagum: a novel matrix digesting pathogen of nematodes.</title>
        <authorList>
            <person name="Page A."/>
            <person name="Roberts M."/>
            <person name="Felix M.-A."/>
            <person name="Weir W."/>
        </authorList>
    </citation>
    <scope>NUCLEOTIDE SEQUENCE [LARGE SCALE GENOMIC DNA]</scope>
    <source>
        <strain evidence="8 9">JUb129</strain>
    </source>
</reference>
<keyword evidence="2 7" id="KW-0349">Heme</keyword>
<dbReference type="Proteomes" id="UP000278775">
    <property type="component" value="Unassembled WGS sequence"/>
</dbReference>
<dbReference type="CDD" id="cd11031">
    <property type="entry name" value="Cyp158A-like"/>
    <property type="match status" value="1"/>
</dbReference>
<dbReference type="PROSITE" id="PS00086">
    <property type="entry name" value="CYTOCHROME_P450"/>
    <property type="match status" value="1"/>
</dbReference>
<dbReference type="PRINTS" id="PR00385">
    <property type="entry name" value="P450"/>
</dbReference>
<dbReference type="OrthoDB" id="9801155at2"/>
<dbReference type="RefSeq" id="WP_122637059.1">
    <property type="nucleotide sequence ID" value="NZ_QWIU01000002.1"/>
</dbReference>
<dbReference type="InterPro" id="IPR038020">
    <property type="entry name" value="MbtH-like_sf"/>
</dbReference>
<organism evidence="8 9">
    <name type="scientific">Chryseobacterium nematophagum</name>
    <dbReference type="NCBI Taxonomy" id="2305228"/>
    <lineage>
        <taxon>Bacteria</taxon>
        <taxon>Pseudomonadati</taxon>
        <taxon>Bacteroidota</taxon>
        <taxon>Flavobacteriia</taxon>
        <taxon>Flavobacteriales</taxon>
        <taxon>Weeksellaceae</taxon>
        <taxon>Chryseobacterium group</taxon>
        <taxon>Chryseobacterium</taxon>
    </lineage>
</organism>
<keyword evidence="6 7" id="KW-0503">Monooxygenase</keyword>
<comment type="caution">
    <text evidence="8">The sequence shown here is derived from an EMBL/GenBank/DDBJ whole genome shotgun (WGS) entry which is preliminary data.</text>
</comment>
<keyword evidence="5 7" id="KW-0408">Iron</keyword>
<gene>
    <name evidence="8" type="ORF">D1631_14560</name>
</gene>
<dbReference type="PRINTS" id="PR00359">
    <property type="entry name" value="BP450"/>
</dbReference>
<dbReference type="GO" id="GO:0016705">
    <property type="term" value="F:oxidoreductase activity, acting on paired donors, with incorporation or reduction of molecular oxygen"/>
    <property type="evidence" value="ECO:0007669"/>
    <property type="project" value="InterPro"/>
</dbReference>
<dbReference type="GO" id="GO:0004497">
    <property type="term" value="F:monooxygenase activity"/>
    <property type="evidence" value="ECO:0007669"/>
    <property type="project" value="UniProtKB-KW"/>
</dbReference>
<dbReference type="SUPFAM" id="SSF48264">
    <property type="entry name" value="Cytochrome P450"/>
    <property type="match status" value="1"/>
</dbReference>
<dbReference type="InterPro" id="IPR002397">
    <property type="entry name" value="Cyt_P450_B"/>
</dbReference>
<evidence type="ECO:0000256" key="6">
    <source>
        <dbReference type="ARBA" id="ARBA00023033"/>
    </source>
</evidence>
<dbReference type="Pfam" id="PF00067">
    <property type="entry name" value="p450"/>
    <property type="match status" value="1"/>
</dbReference>
<dbReference type="PANTHER" id="PTHR46696">
    <property type="entry name" value="P450, PUTATIVE (EUROFUNG)-RELATED"/>
    <property type="match status" value="1"/>
</dbReference>
<dbReference type="GO" id="GO:0020037">
    <property type="term" value="F:heme binding"/>
    <property type="evidence" value="ECO:0007669"/>
    <property type="project" value="InterPro"/>
</dbReference>
<evidence type="ECO:0000256" key="2">
    <source>
        <dbReference type="ARBA" id="ARBA00022617"/>
    </source>
</evidence>
<dbReference type="InterPro" id="IPR017972">
    <property type="entry name" value="Cyt_P450_CS"/>
</dbReference>
<name>A0A3M7THS2_9FLAO</name>
<sequence>MNQRSFITITNQNDEFSILDENTPLPSGWEKFSDKSDLETCITFLQKTWEERGNQGRCPISFPIQGVDYKGLEIDALQKELLRLKRLLWVKPPYGDNAWLVSNFKEVRSVLRDDRFSRQQCPFHNESRLTPHPLDTSIMGLDAPDHTRIRSILDSLFSVSASLALKDRVEESAYELIDLLGTPSEPIDLVEEFVMPFSGLTICEIMGVPFEDRSKFRIWLDSFSSTTLLDADQVAENMDAMHAYMGELIEIKRKNLGDDLISGLTRANEEGKLSDKELLELITVVLIAGHDTVSAQLMLSLFVILSDSTLTQQLKEDPNLSNIAIKELLRYIPVDAYITFARYAKEDVVMADGTVIKQGEAVLPSLISANQDPEVFENPDSLDLNRSKNPHLMFGAGIHICPGGILGMIEIKAGICSLFQRFPNISLAVSPEEIRFREGLQVRSIYELPVYLKK</sequence>
<dbReference type="InterPro" id="IPR036396">
    <property type="entry name" value="Cyt_P450_sf"/>
</dbReference>